<dbReference type="SUPFAM" id="SSF69118">
    <property type="entry name" value="AhpD-like"/>
    <property type="match status" value="1"/>
</dbReference>
<dbReference type="GO" id="GO:0051920">
    <property type="term" value="F:peroxiredoxin activity"/>
    <property type="evidence" value="ECO:0007669"/>
    <property type="project" value="InterPro"/>
</dbReference>
<keyword evidence="3" id="KW-1185">Reference proteome</keyword>
<organism evidence="2 3">
    <name type="scientific">Gimesia aquarii</name>
    <dbReference type="NCBI Taxonomy" id="2527964"/>
    <lineage>
        <taxon>Bacteria</taxon>
        <taxon>Pseudomonadati</taxon>
        <taxon>Planctomycetota</taxon>
        <taxon>Planctomycetia</taxon>
        <taxon>Planctomycetales</taxon>
        <taxon>Planctomycetaceae</taxon>
        <taxon>Gimesia</taxon>
    </lineage>
</organism>
<dbReference type="InterPro" id="IPR003779">
    <property type="entry name" value="CMD-like"/>
</dbReference>
<dbReference type="AlphaFoldDB" id="A0A517WUQ1"/>
<evidence type="ECO:0000313" key="2">
    <source>
        <dbReference type="EMBL" id="QDU08948.1"/>
    </source>
</evidence>
<dbReference type="OrthoDB" id="287782at2"/>
<dbReference type="EMBL" id="CP037422">
    <property type="protein sequence ID" value="QDU08948.1"/>
    <property type="molecule type" value="Genomic_DNA"/>
</dbReference>
<name>A0A517WUQ1_9PLAN</name>
<protein>
    <recommendedName>
        <fullName evidence="1">Carboxymuconolactone decarboxylase-like domain-containing protein</fullName>
    </recommendedName>
</protein>
<sequence length="170" mass="19107">MSERDYLNELAEFEAHYQYDTTYMRELLEHSPLAYAKFADFMPLASHRENLNPETYWIAKLAAMQVEDCGACLQLCVRMALENEVSRQLIESVLEGGSGLPDDARDLYDFSVNVASATSVEQALEDRIQARFDKAALLELGLCIASAKVFPTIKRALGYAKSCNLIEIKV</sequence>
<dbReference type="Gene3D" id="1.20.1290.10">
    <property type="entry name" value="AhpD-like"/>
    <property type="match status" value="1"/>
</dbReference>
<gene>
    <name evidence="2" type="ORF">V202x_23180</name>
</gene>
<dbReference type="InterPro" id="IPR029032">
    <property type="entry name" value="AhpD-like"/>
</dbReference>
<evidence type="ECO:0000259" key="1">
    <source>
        <dbReference type="Pfam" id="PF02627"/>
    </source>
</evidence>
<proteinExistence type="predicted"/>
<evidence type="ECO:0000313" key="3">
    <source>
        <dbReference type="Proteomes" id="UP000318384"/>
    </source>
</evidence>
<dbReference type="RefSeq" id="WP_145174403.1">
    <property type="nucleotide sequence ID" value="NZ_CP037422.1"/>
</dbReference>
<dbReference type="Proteomes" id="UP000318384">
    <property type="component" value="Chromosome"/>
</dbReference>
<dbReference type="Pfam" id="PF02627">
    <property type="entry name" value="CMD"/>
    <property type="match status" value="1"/>
</dbReference>
<feature type="domain" description="Carboxymuconolactone decarboxylase-like" evidence="1">
    <location>
        <begin position="34"/>
        <end position="95"/>
    </location>
</feature>
<reference evidence="2 3" key="1">
    <citation type="submission" date="2019-03" db="EMBL/GenBank/DDBJ databases">
        <title>Deep-cultivation of Planctomycetes and their phenomic and genomic characterization uncovers novel biology.</title>
        <authorList>
            <person name="Wiegand S."/>
            <person name="Jogler M."/>
            <person name="Boedeker C."/>
            <person name="Pinto D."/>
            <person name="Vollmers J."/>
            <person name="Rivas-Marin E."/>
            <person name="Kohn T."/>
            <person name="Peeters S.H."/>
            <person name="Heuer A."/>
            <person name="Rast P."/>
            <person name="Oberbeckmann S."/>
            <person name="Bunk B."/>
            <person name="Jeske O."/>
            <person name="Meyerdierks A."/>
            <person name="Storesund J.E."/>
            <person name="Kallscheuer N."/>
            <person name="Luecker S."/>
            <person name="Lage O.M."/>
            <person name="Pohl T."/>
            <person name="Merkel B.J."/>
            <person name="Hornburger P."/>
            <person name="Mueller R.-W."/>
            <person name="Bruemmer F."/>
            <person name="Labrenz M."/>
            <person name="Spormann A.M."/>
            <person name="Op den Camp H."/>
            <person name="Overmann J."/>
            <person name="Amann R."/>
            <person name="Jetten M.S.M."/>
            <person name="Mascher T."/>
            <person name="Medema M.H."/>
            <person name="Devos D.P."/>
            <person name="Kaster A.-K."/>
            <person name="Ovreas L."/>
            <person name="Rohde M."/>
            <person name="Galperin M.Y."/>
            <person name="Jogler C."/>
        </authorList>
    </citation>
    <scope>NUCLEOTIDE SEQUENCE [LARGE SCALE GENOMIC DNA]</scope>
    <source>
        <strain evidence="2 3">V202</strain>
    </source>
</reference>
<accession>A0A517WUQ1</accession>